<evidence type="ECO:0008006" key="3">
    <source>
        <dbReference type="Google" id="ProtNLM"/>
    </source>
</evidence>
<protein>
    <recommendedName>
        <fullName evidence="3">Retrotransposon gag domain-containing protein</fullName>
    </recommendedName>
</protein>
<name>A0A8X7ZJL3_POPTO</name>
<gene>
    <name evidence="1" type="ORF">POTOM_025707</name>
</gene>
<reference evidence="1" key="1">
    <citation type="journal article" date="2020" name="bioRxiv">
        <title>Hybrid origin of Populus tomentosa Carr. identified through genome sequencing and phylogenomic analysis.</title>
        <authorList>
            <person name="An X."/>
            <person name="Gao K."/>
            <person name="Chen Z."/>
            <person name="Li J."/>
            <person name="Yang X."/>
            <person name="Yang X."/>
            <person name="Zhou J."/>
            <person name="Guo T."/>
            <person name="Zhao T."/>
            <person name="Huang S."/>
            <person name="Miao D."/>
            <person name="Khan W.U."/>
            <person name="Rao P."/>
            <person name="Ye M."/>
            <person name="Lei B."/>
            <person name="Liao W."/>
            <person name="Wang J."/>
            <person name="Ji L."/>
            <person name="Li Y."/>
            <person name="Guo B."/>
            <person name="Mustafa N.S."/>
            <person name="Li S."/>
            <person name="Yun Q."/>
            <person name="Keller S.R."/>
            <person name="Mao J."/>
            <person name="Zhang R."/>
            <person name="Strauss S.H."/>
        </authorList>
    </citation>
    <scope>NUCLEOTIDE SEQUENCE</scope>
    <source>
        <strain evidence="1">GM15</strain>
        <tissue evidence="1">Leaf</tissue>
    </source>
</reference>
<organism evidence="1 2">
    <name type="scientific">Populus tomentosa</name>
    <name type="common">Chinese white poplar</name>
    <dbReference type="NCBI Taxonomy" id="118781"/>
    <lineage>
        <taxon>Eukaryota</taxon>
        <taxon>Viridiplantae</taxon>
        <taxon>Streptophyta</taxon>
        <taxon>Embryophyta</taxon>
        <taxon>Tracheophyta</taxon>
        <taxon>Spermatophyta</taxon>
        <taxon>Magnoliopsida</taxon>
        <taxon>eudicotyledons</taxon>
        <taxon>Gunneridae</taxon>
        <taxon>Pentapetalae</taxon>
        <taxon>rosids</taxon>
        <taxon>fabids</taxon>
        <taxon>Malpighiales</taxon>
        <taxon>Salicaceae</taxon>
        <taxon>Saliceae</taxon>
        <taxon>Populus</taxon>
    </lineage>
</organism>
<comment type="caution">
    <text evidence="1">The sequence shown here is derived from an EMBL/GenBank/DDBJ whole genome shotgun (WGS) entry which is preliminary data.</text>
</comment>
<dbReference type="Proteomes" id="UP000886885">
    <property type="component" value="Chromosome 6D"/>
</dbReference>
<dbReference type="EMBL" id="JAAWWB010000012">
    <property type="protein sequence ID" value="KAG6770040.1"/>
    <property type="molecule type" value="Genomic_DNA"/>
</dbReference>
<keyword evidence="2" id="KW-1185">Reference proteome</keyword>
<evidence type="ECO:0000313" key="2">
    <source>
        <dbReference type="Proteomes" id="UP000886885"/>
    </source>
</evidence>
<dbReference type="OrthoDB" id="1000896at2759"/>
<sequence length="195" mass="22564">MFVFRQVVSVPSLVMRYANQCPTPTSPESSPIVARERPNLCEENVVPLHIEPEDENEEGFGGEFKPRARNGVQQVERFLEIMRIEVEHKVDFIAYKSCGGAGAWWQHHQNLLRSTRQPPIRNWTQMKTLLKGRFLSLDYEQVFFQRLQNCVQDFGHATNLATVLDANLSISLNISLKMLEGDYEEHNTDEEDMRL</sequence>
<evidence type="ECO:0000313" key="1">
    <source>
        <dbReference type="EMBL" id="KAG6770040.1"/>
    </source>
</evidence>
<accession>A0A8X7ZJL3</accession>
<proteinExistence type="predicted"/>
<dbReference type="AlphaFoldDB" id="A0A8X7ZJL3"/>